<feature type="region of interest" description="Disordered" evidence="14">
    <location>
        <begin position="1282"/>
        <end position="1309"/>
    </location>
</feature>
<evidence type="ECO:0000256" key="5">
    <source>
        <dbReference type="ARBA" id="ARBA00022771"/>
    </source>
</evidence>
<evidence type="ECO:0000256" key="1">
    <source>
        <dbReference type="ARBA" id="ARBA00004286"/>
    </source>
</evidence>
<dbReference type="Proteomes" id="UP000549091">
    <property type="component" value="Unassembled WGS sequence"/>
</dbReference>
<evidence type="ECO:0000256" key="2">
    <source>
        <dbReference type="ARBA" id="ARBA00007502"/>
    </source>
</evidence>
<dbReference type="InterPro" id="IPR040175">
    <property type="entry name" value="TET1/2/3"/>
</dbReference>
<evidence type="ECO:0000256" key="4">
    <source>
        <dbReference type="ARBA" id="ARBA00022723"/>
    </source>
</evidence>
<comment type="subcellular location">
    <subcellularLocation>
        <location evidence="1">Chromosome</location>
    </subcellularLocation>
</comment>
<reference evidence="16 17" key="1">
    <citation type="submission" date="2019-09" db="EMBL/GenBank/DDBJ databases">
        <title>Bird 10,000 Genomes (B10K) Project - Family phase.</title>
        <authorList>
            <person name="Zhang G."/>
        </authorList>
    </citation>
    <scope>NUCLEOTIDE SEQUENCE [LARGE SCALE GENOMIC DNA]</scope>
    <source>
        <strain evidence="16">OUT-0053</strain>
        <tissue evidence="16">Muscle</tissue>
    </source>
</reference>
<comment type="catalytic activity">
    <reaction evidence="13">
        <text>a 5-methyl-2'-deoxycytidine in DNA + 2-oxoglutarate + O2 = a 5-hydroxymethyl-2'-deoxycytidine in DNA + succinate + CO2</text>
        <dbReference type="Rhea" id="RHEA:52636"/>
        <dbReference type="Rhea" id="RHEA-COMP:11370"/>
        <dbReference type="Rhea" id="RHEA-COMP:13315"/>
        <dbReference type="ChEBI" id="CHEBI:15379"/>
        <dbReference type="ChEBI" id="CHEBI:16526"/>
        <dbReference type="ChEBI" id="CHEBI:16810"/>
        <dbReference type="ChEBI" id="CHEBI:30031"/>
        <dbReference type="ChEBI" id="CHEBI:85454"/>
        <dbReference type="ChEBI" id="CHEBI:136731"/>
        <dbReference type="EC" id="1.14.11.80"/>
    </reaction>
</comment>
<feature type="compositionally biased region" description="Basic residues" evidence="14">
    <location>
        <begin position="21"/>
        <end position="38"/>
    </location>
</feature>
<dbReference type="InterPro" id="IPR002857">
    <property type="entry name" value="Znf_CXXC"/>
</dbReference>
<keyword evidence="17" id="KW-1185">Reference proteome</keyword>
<comment type="cofactor">
    <cofactor evidence="13">
        <name>Zn(2+)</name>
        <dbReference type="ChEBI" id="CHEBI:29105"/>
    </cofactor>
    <text evidence="13">The zinc ions have a structural role.</text>
</comment>
<evidence type="ECO:0000256" key="8">
    <source>
        <dbReference type="ARBA" id="ARBA00023002"/>
    </source>
</evidence>
<feature type="domain" description="CXXC-type" evidence="15">
    <location>
        <begin position="589"/>
        <end position="630"/>
    </location>
</feature>
<evidence type="ECO:0000256" key="13">
    <source>
        <dbReference type="RuleBase" id="RU367064"/>
    </source>
</evidence>
<feature type="compositionally biased region" description="Basic residues" evidence="14">
    <location>
        <begin position="1"/>
        <end position="12"/>
    </location>
</feature>
<evidence type="ECO:0000256" key="10">
    <source>
        <dbReference type="ARBA" id="ARBA00047840"/>
    </source>
</evidence>
<evidence type="ECO:0000259" key="15">
    <source>
        <dbReference type="PROSITE" id="PS51058"/>
    </source>
</evidence>
<evidence type="ECO:0000256" key="6">
    <source>
        <dbReference type="ARBA" id="ARBA00022833"/>
    </source>
</evidence>
<proteinExistence type="inferred from homology"/>
<evidence type="ECO:0000256" key="14">
    <source>
        <dbReference type="SAM" id="MobiDB-lite"/>
    </source>
</evidence>
<feature type="region of interest" description="Disordered" evidence="14">
    <location>
        <begin position="864"/>
        <end position="889"/>
    </location>
</feature>
<dbReference type="InterPro" id="IPR024779">
    <property type="entry name" value="2OGFeDO_JBP1/TET_oxygenase_dom"/>
</dbReference>
<feature type="region of interest" description="Disordered" evidence="14">
    <location>
        <begin position="2144"/>
        <end position="2181"/>
    </location>
</feature>
<evidence type="ECO:0000256" key="12">
    <source>
        <dbReference type="PROSITE-ProRule" id="PRU00509"/>
    </source>
</evidence>
<keyword evidence="5 12" id="KW-0863">Zinc-finger</keyword>
<dbReference type="Pfam" id="PF12851">
    <property type="entry name" value="Tet_JBP"/>
    <property type="match status" value="1"/>
</dbReference>
<dbReference type="GO" id="GO:0003677">
    <property type="term" value="F:DNA binding"/>
    <property type="evidence" value="ECO:0007669"/>
    <property type="project" value="InterPro"/>
</dbReference>
<comment type="caution">
    <text evidence="16">The sequence shown here is derived from an EMBL/GenBank/DDBJ whole genome shotgun (WGS) entry which is preliminary data.</text>
</comment>
<evidence type="ECO:0000256" key="7">
    <source>
        <dbReference type="ARBA" id="ARBA00022964"/>
    </source>
</evidence>
<dbReference type="CDD" id="cd18895">
    <property type="entry name" value="TET1"/>
    <property type="match status" value="1"/>
</dbReference>
<comment type="catalytic activity">
    <reaction evidence="11 13">
        <text>a 5-hydroxymethyl-2'-deoxycytidine in DNA + 2-oxoglutarate + O2 = a 5-formyl-2'-deoxycytidine in DNA + succinate + CO2 + H2O</text>
        <dbReference type="Rhea" id="RHEA:53828"/>
        <dbReference type="Rhea" id="RHEA-COMP:13315"/>
        <dbReference type="Rhea" id="RHEA-COMP:13656"/>
        <dbReference type="ChEBI" id="CHEBI:15377"/>
        <dbReference type="ChEBI" id="CHEBI:15379"/>
        <dbReference type="ChEBI" id="CHEBI:16526"/>
        <dbReference type="ChEBI" id="CHEBI:16810"/>
        <dbReference type="ChEBI" id="CHEBI:30031"/>
        <dbReference type="ChEBI" id="CHEBI:136731"/>
        <dbReference type="ChEBI" id="CHEBI:137731"/>
        <dbReference type="EC" id="1.14.11.80"/>
    </reaction>
</comment>
<keyword evidence="6 13" id="KW-0862">Zinc</keyword>
<sequence>ADMAHHARPSRSAKKEELGKRKTNQSKKKSSQVRKKTTKASTKAVSSGKGKKPVQEKDVKKKQQEKKPIMSSSGRLLRSNVTLSGASWVSLEKADNILFHTQDSFSINGFTMALRNRSFSRSCSQTPIIAKPRKAAAQKRLETKEKHEQEALAVVEEKNDETGEIALEEDVDQDELAALPVEGWLYAAGEEEPAIPCASQHEEAEISETDDSVPNSHVTDDGTEASEVKSKHEDLPCEQILSDLDTGSLAEAFVEDAALVLPSSPSDSGIASESNLKVHAEAPFNVVPNSTEPDSSSVDTSGLSSAVLIESVTLAKFHIGAGLDMVLPGEEQDLHSAPLVTSEFNSQEHLLEDARSLAGSCLKAGWGLESENKDIGSNSSSVAASESNLLLHFEGASSLAEYPLKLVVDFVPIHRELDSNSDLSFTKENSEFDTKNIFRVCEPVSNTSLNNIEVEDIEQLVKCIDAETLILNSGYVPTLSSDLAKSTVDKISAESSGQFSAGFVSELPSSMEISALASEKAINADLPADSRLQHNDYSSQLGSVGVSLNLVQDNVSNSTEAVEASGPFSLKNPAGDYPLPYSSLLPMLEKKKRRRCGVCEPCLRKTNCEECSCCRKRKTSHRICKKRKCEELKKPPPPITLPFEVLTENKRPQRRKQRVLKANLENKAVNGRRPELMECSICGHGEKYRVKTNQAVPIENVQCKEKESMTGLEAEKWAHAEKPSFGVHVNGDIHAALTGTQHLKHADHSDRAASPCHFPEPKKPLVHTIKNGINTLHYSPPEAVASLNNVSAEERTDLTSNSHMQWPEGGNLNNIVSTLTSGTGCVHPENQGNVLMKEENCTCRISEYSDQSVLQTGSSLDVQESLSCPPLPEGELHIGKDGFTAPSVETQPENTALQPTFLSLIKTRNLTLEQVVAIEALTQLSEAPLETTSPAKSESIEHTGETTSNLLHSFKRDISSTFTSSALQEIKDTYLQNEQQLLAHCTHSQKQLPNKAVLYNGQSSVSELCDKPANPAGEMYKLQLPSRDTKTLSDLTSNAASFSGYNSNKSCAPDPVTLAGYCNASCDVQHTGNNLEAPGQLEQKPLCSDLKLEGGSLIKEGGIHSQDEEDVAAQLTQLAALIESNQTNPEQKNNIKASLLNLISHERQPKYSQEVLQKKESVFFRRNYSSLLLKQKQATNKKGNGVPWKPRHKKKPQETCYQQNNQNQLELLSCQNSELQDIWISSKLHKLGQTMPQDSRVAPSEKKSPRTKVQRALSQNTLASQEKTRLFLPQAQIKFHRYLPEAPQEKKKDSDLSSRNPLAGSQLKTASLLKRPTENLQMFTEKCNSQVQQTANVSQAHPLPASFNRSNLSANEMCSESKAHVQKVKQEVDLKCQVLPVPCAGAQVPGSAEALRNMECVGEVTVLTSTRLGTDHAQSTGDSGCSPAKNTLSSFLESPMKFLDTPTKNLIDTPTKKGQSELPTCDCVEQIIEKDEGPYYTHLGTGPSVAAVREIMENRYGAKGSAVRIEVVVYTGKEGKSSQGCPIAKWVIRRSSDEEKLLCLVRQRAGHHCQTAVIVILILAWEGIPHLLADTLYEELRQSLRKYGCPTSRRCALNEDRSCACQGLDPETCGASFSFGCSWSMYFNGCKFARSKNPRKFRLLTDDPKQEELLENNLQTLATDVAPVYKKLAPEAFQNQVENEHMGPDCRLGCKDGRPFSGVTACIDFCAHAHKDTHNMHNGSTVVCTLTKEDNRRVGVIPSDEQLHVLPLYKISQTDEFGTEEGLEAKIKAGAIQVLTAFPREVRMLAEPLRATKKKKPDTRRTPSEKQPLIDKKYSTPVKLKTEAPENLGNALHCLGNKTDALKPGIKMETSNHLYAMKHTSNTTKNCSLLKQYTASSPFKVDGLHPYPSLTHKSGLSAVTNIQQDFSVPYGYFECSTKQPHVPPYVNCKSFDVSVKDYTGIVLNEKVNGVPPILPEVTAPGPPAHKEPLPTILEQQPDKQNCLLQLDTSAPSEPISSCDSALPPSSLAQDALGTAADGSHGCPVEKGSSHGGQSCDFDCADVKQSSALGQAADSEEKAEELWSDSEHNFLDDDIGGVAVAPSHGSILIECARRELHATTPIKKPNRNHPTRISLVFYQHKNLNEPKHGLAMWEAKMAERAREKEKEAERLGTENPELSSSNRKAKQPGENRDIFYEDNEFNQIPSRRALTVTKDNVITVSSYALTRVAGPYNHWA</sequence>
<evidence type="ECO:0000313" key="16">
    <source>
        <dbReference type="EMBL" id="NWZ99077.1"/>
    </source>
</evidence>
<dbReference type="EC" id="1.14.11.80" evidence="13"/>
<keyword evidence="9 13" id="KW-0408">Iron</keyword>
<name>A0A7K7S3M3_9PASS</name>
<feature type="compositionally biased region" description="Basic and acidic residues" evidence="14">
    <location>
        <begin position="2144"/>
        <end position="2155"/>
    </location>
</feature>
<dbReference type="GO" id="GO:0005694">
    <property type="term" value="C:chromosome"/>
    <property type="evidence" value="ECO:0007669"/>
    <property type="project" value="UniProtKB-SubCell"/>
</dbReference>
<comment type="function">
    <text evidence="13">Dioxygenase that catalyzes the conversion of the modified genomic base 5-methylcytosine (5mC) into 5-hydroxymethylcytosine (5hmC) and plays a key role in epigenetic chromatin reprogramming during embryonic development.</text>
</comment>
<dbReference type="GO" id="GO:0005634">
    <property type="term" value="C:nucleus"/>
    <property type="evidence" value="ECO:0007669"/>
    <property type="project" value="UniProtKB-UniRule"/>
</dbReference>
<evidence type="ECO:0000313" key="17">
    <source>
        <dbReference type="Proteomes" id="UP000549091"/>
    </source>
</evidence>
<comment type="catalytic activity">
    <reaction evidence="10 13">
        <text>a 5-formyl-2'-deoxycytidine in DNA + 2-oxoglutarate + O2 = a 5-carboxyl-2'-deoxycytidine in DNA + succinate + CO2 + H(+)</text>
        <dbReference type="Rhea" id="RHEA:53832"/>
        <dbReference type="Rhea" id="RHEA-COMP:13656"/>
        <dbReference type="Rhea" id="RHEA-COMP:13657"/>
        <dbReference type="ChEBI" id="CHEBI:15378"/>
        <dbReference type="ChEBI" id="CHEBI:15379"/>
        <dbReference type="ChEBI" id="CHEBI:16526"/>
        <dbReference type="ChEBI" id="CHEBI:16810"/>
        <dbReference type="ChEBI" id="CHEBI:30031"/>
        <dbReference type="ChEBI" id="CHEBI:137731"/>
        <dbReference type="ChEBI" id="CHEBI:137732"/>
        <dbReference type="EC" id="1.14.11.80"/>
    </reaction>
</comment>
<comment type="similarity">
    <text evidence="2 13">Belongs to the TET family.</text>
</comment>
<feature type="region of interest" description="Disordered" evidence="14">
    <location>
        <begin position="198"/>
        <end position="233"/>
    </location>
</feature>
<feature type="non-terminal residue" evidence="16">
    <location>
        <position position="2219"/>
    </location>
</feature>
<comment type="cofactor">
    <cofactor evidence="13">
        <name>Fe(2+)</name>
        <dbReference type="ChEBI" id="CHEBI:29033"/>
    </cofactor>
    <text evidence="13">Binds 1 Fe(2+) ion per subunit.</text>
</comment>
<organism evidence="16 17">
    <name type="scientific">Nesospiza acunhae</name>
    <dbReference type="NCBI Taxonomy" id="381881"/>
    <lineage>
        <taxon>Eukaryota</taxon>
        <taxon>Metazoa</taxon>
        <taxon>Chordata</taxon>
        <taxon>Craniata</taxon>
        <taxon>Vertebrata</taxon>
        <taxon>Euteleostomi</taxon>
        <taxon>Archelosauria</taxon>
        <taxon>Archosauria</taxon>
        <taxon>Dinosauria</taxon>
        <taxon>Saurischia</taxon>
        <taxon>Theropoda</taxon>
        <taxon>Coelurosauria</taxon>
        <taxon>Aves</taxon>
        <taxon>Neognathae</taxon>
        <taxon>Neoaves</taxon>
        <taxon>Telluraves</taxon>
        <taxon>Australaves</taxon>
        <taxon>Passeriformes</taxon>
        <taxon>Thraupidae</taxon>
        <taxon>Nesospiza</taxon>
    </lineage>
</organism>
<protein>
    <recommendedName>
        <fullName evidence="13">Methylcytosine dioxygenase TET</fullName>
        <ecNumber evidence="13">1.14.11.80</ecNumber>
    </recommendedName>
</protein>
<feature type="compositionally biased region" description="Basic and acidic residues" evidence="14">
    <location>
        <begin position="53"/>
        <end position="68"/>
    </location>
</feature>
<dbReference type="PANTHER" id="PTHR23358">
    <property type="entry name" value="METHYLCYTOSINE DIOXYGENASE TET"/>
    <property type="match status" value="1"/>
</dbReference>
<dbReference type="InterPro" id="IPR046942">
    <property type="entry name" value="TET_oxygenase"/>
</dbReference>
<keyword evidence="7 13" id="KW-0223">Dioxygenase</keyword>
<keyword evidence="3" id="KW-0158">Chromosome</keyword>
<feature type="region of interest" description="Disordered" evidence="14">
    <location>
        <begin position="1"/>
        <end position="73"/>
    </location>
</feature>
<keyword evidence="4 13" id="KW-0479">Metal-binding</keyword>
<feature type="compositionally biased region" description="Basic and acidic residues" evidence="14">
    <location>
        <begin position="1287"/>
        <end position="1296"/>
    </location>
</feature>
<accession>A0A7K7S3M3</accession>
<dbReference type="GO" id="GO:0008270">
    <property type="term" value="F:zinc ion binding"/>
    <property type="evidence" value="ECO:0007669"/>
    <property type="project" value="UniProtKB-UniRule"/>
</dbReference>
<dbReference type="PANTHER" id="PTHR23358:SF2">
    <property type="entry name" value="METHYLCYTOSINE DIOXYGENASE TET1"/>
    <property type="match status" value="1"/>
</dbReference>
<dbReference type="PROSITE" id="PS51058">
    <property type="entry name" value="ZF_CXXC"/>
    <property type="match status" value="1"/>
</dbReference>
<dbReference type="GO" id="GO:0141166">
    <property type="term" value="P:chromosomal 5-methylcytosine DNA demethylation pathway"/>
    <property type="evidence" value="ECO:0007669"/>
    <property type="project" value="UniProtKB-UniRule"/>
</dbReference>
<feature type="non-terminal residue" evidence="16">
    <location>
        <position position="1"/>
    </location>
</feature>
<dbReference type="EMBL" id="VZSU01002049">
    <property type="protein sequence ID" value="NWZ99077.1"/>
    <property type="molecule type" value="Genomic_DNA"/>
</dbReference>
<gene>
    <name evidence="16" type="primary">Tet1</name>
    <name evidence="16" type="ORF">NESACU_R12248</name>
</gene>
<dbReference type="GO" id="GO:0070579">
    <property type="term" value="F:DNA 5-methylcytosine dioxygenase activity"/>
    <property type="evidence" value="ECO:0007669"/>
    <property type="project" value="UniProtKB-UniRule"/>
</dbReference>
<evidence type="ECO:0000256" key="3">
    <source>
        <dbReference type="ARBA" id="ARBA00022454"/>
    </source>
</evidence>
<dbReference type="GO" id="GO:0040029">
    <property type="term" value="P:epigenetic regulation of gene expression"/>
    <property type="evidence" value="ECO:0007669"/>
    <property type="project" value="InterPro"/>
</dbReference>
<evidence type="ECO:0000256" key="9">
    <source>
        <dbReference type="ARBA" id="ARBA00023004"/>
    </source>
</evidence>
<dbReference type="SMART" id="SM01333">
    <property type="entry name" value="Tet_JBP"/>
    <property type="match status" value="1"/>
</dbReference>
<keyword evidence="8 13" id="KW-0560">Oxidoreductase</keyword>
<feature type="compositionally biased region" description="Low complexity" evidence="14">
    <location>
        <begin position="39"/>
        <end position="48"/>
    </location>
</feature>
<evidence type="ECO:0000256" key="11">
    <source>
        <dbReference type="ARBA" id="ARBA00049431"/>
    </source>
</evidence>
<dbReference type="GO" id="GO:0045944">
    <property type="term" value="P:positive regulation of transcription by RNA polymerase II"/>
    <property type="evidence" value="ECO:0007669"/>
    <property type="project" value="TreeGrafter"/>
</dbReference>